<accession>A0AAU9E6L1</accession>
<evidence type="ECO:0000313" key="2">
    <source>
        <dbReference type="Proteomes" id="UP001321786"/>
    </source>
</evidence>
<dbReference type="Proteomes" id="UP001321786">
    <property type="component" value="Chromosome"/>
</dbReference>
<gene>
    <name evidence="1" type="ORF">HLPR_26850</name>
</gene>
<reference evidence="1 2" key="1">
    <citation type="submission" date="2023-08" db="EMBL/GenBank/DDBJ databases">
        <title>Helicovermis profunda gen. nov., sp. nov., a novel mesophilic, fermentative bacterium within the Bacillota from a deep-sea hydrothermal vent chimney.</title>
        <authorList>
            <person name="Miyazaki U."/>
            <person name="Mizutani D."/>
            <person name="Hashimoto Y."/>
            <person name="Tame A."/>
            <person name="Sawayama S."/>
            <person name="Miyazaki J."/>
            <person name="Takai K."/>
            <person name="Nakagawa S."/>
        </authorList>
    </citation>
    <scope>NUCLEOTIDE SEQUENCE [LARGE SCALE GENOMIC DNA]</scope>
    <source>
        <strain evidence="1 2">S502</strain>
    </source>
</reference>
<proteinExistence type="predicted"/>
<dbReference type="AlphaFoldDB" id="A0AAU9E6L1"/>
<dbReference type="RefSeq" id="WP_338535945.1">
    <property type="nucleotide sequence ID" value="NZ_AP028654.1"/>
</dbReference>
<name>A0AAU9E6L1_9FIRM</name>
<protein>
    <submittedName>
        <fullName evidence="1">Uncharacterized protein</fullName>
    </submittedName>
</protein>
<dbReference type="EMBL" id="AP028654">
    <property type="protein sequence ID" value="BEP30354.1"/>
    <property type="molecule type" value="Genomic_DNA"/>
</dbReference>
<organism evidence="1 2">
    <name type="scientific">Helicovermis profundi</name>
    <dbReference type="NCBI Taxonomy" id="3065157"/>
    <lineage>
        <taxon>Bacteria</taxon>
        <taxon>Bacillati</taxon>
        <taxon>Bacillota</taxon>
        <taxon>Clostridia</taxon>
        <taxon>Helicovermis</taxon>
    </lineage>
</organism>
<dbReference type="SUPFAM" id="SSF53756">
    <property type="entry name" value="UDP-Glycosyltransferase/glycogen phosphorylase"/>
    <property type="match status" value="1"/>
</dbReference>
<dbReference type="KEGG" id="hprf:HLPR_26850"/>
<keyword evidence="2" id="KW-1185">Reference proteome</keyword>
<sequence>MLLNDDTKINVSNILKDIEKKYSNEIKLLKINGQYVWPVVRYSIRNYLFSKNRIDYEVRLSSKKEKFEIMLNMVFNIFRNVKYKRINYKYTLLECQDRNDQEFGDVYTYSIRKNLKNYNTILRPALKNNGSKRVIENNVYSISFGYVIFLIKSLVVKTFNLYKTNTFIEELCEEYNISNEFIYLDILKFFTFYKYYDSVLKKIKTNKLILYAGYNITNLALVKCANKKGIKTYEIQHGNFTDYDNNYHFHHEYFKEFQAYFCDTFLCFNKGFRDSLREKNSYFHNEKIVEIGFPIVHMLRRIQDVKRTKIKVLVIPTMNLDQNFINLIINLIELMDKHKHIEIAIRFHPNVISERLIKHINEQFKNKVKLDISPWRESIICYNYFIGEYSTTLLEADYIGKKVLLIDTRNARKSDFIMDHPTYIKNISKDTFVEYDWNFNFVIDKIKKTDNFVKEI</sequence>
<evidence type="ECO:0000313" key="1">
    <source>
        <dbReference type="EMBL" id="BEP30354.1"/>
    </source>
</evidence>